<evidence type="ECO:0000313" key="1">
    <source>
        <dbReference type="EMBL" id="PBQ24917.1"/>
    </source>
</evidence>
<accession>A0A2A3U1J1</accession>
<reference evidence="1 2" key="1">
    <citation type="submission" date="2017-09" db="EMBL/GenBank/DDBJ databases">
        <title>Genome sequence of Lactobacillus brevis D7.</title>
        <authorList>
            <person name="Kwon M.-S."/>
            <person name="Lim S.K."/>
            <person name="Choi H.-J."/>
        </authorList>
    </citation>
    <scope>NUCLEOTIDE SEQUENCE [LARGE SCALE GENOMIC DNA]</scope>
    <source>
        <strain evidence="1 2">D7</strain>
    </source>
</reference>
<evidence type="ECO:0000313" key="2">
    <source>
        <dbReference type="Proteomes" id="UP000217918"/>
    </source>
</evidence>
<protein>
    <submittedName>
        <fullName evidence="1">Uncharacterized protein</fullName>
    </submittedName>
</protein>
<sequence>MMIYQTNSLNWFTLLIVLIIATYCVLHPLIQAKLSTLHHARLQQALKLADHFAALIVPEIAVMSHVGKAERKTEAIRFVTARLNHHGVTLPQPVISAAVEKAYQLYKHLVTGDQHLDL</sequence>
<gene>
    <name evidence="1" type="ORF">CNR29_13145</name>
</gene>
<comment type="caution">
    <text evidence="1">The sequence shown here is derived from an EMBL/GenBank/DDBJ whole genome shotgun (WGS) entry which is preliminary data.</text>
</comment>
<dbReference type="AlphaFoldDB" id="A0A2A3U1J1"/>
<dbReference type="EMBL" id="NVYO01000001">
    <property type="protein sequence ID" value="PBQ24917.1"/>
    <property type="molecule type" value="Genomic_DNA"/>
</dbReference>
<name>A0A2A3U1J1_LEVBR</name>
<organism evidence="1 2">
    <name type="scientific">Levilactobacillus brevis</name>
    <name type="common">Lactobacillus brevis</name>
    <dbReference type="NCBI Taxonomy" id="1580"/>
    <lineage>
        <taxon>Bacteria</taxon>
        <taxon>Bacillati</taxon>
        <taxon>Bacillota</taxon>
        <taxon>Bacilli</taxon>
        <taxon>Lactobacillales</taxon>
        <taxon>Lactobacillaceae</taxon>
        <taxon>Levilactobacillus</taxon>
    </lineage>
</organism>
<proteinExistence type="predicted"/>
<dbReference type="Proteomes" id="UP000217918">
    <property type="component" value="Unassembled WGS sequence"/>
</dbReference>
<dbReference type="RefSeq" id="WP_043023256.1">
    <property type="nucleotide sequence ID" value="NZ_CP194911.1"/>
</dbReference>